<sequence>MLKRTVRIRLQLFADSIAKHLQTSCGLRLAQQQCADNFMEWVSMAKQLHPNLTSPSAMQSIGYSDVKHTTTQTL</sequence>
<feature type="non-terminal residue" evidence="1">
    <location>
        <position position="74"/>
    </location>
</feature>
<protein>
    <submittedName>
        <fullName evidence="1">Uncharacterized protein</fullName>
    </submittedName>
</protein>
<name>A0ABN9BQU7_9NEOB</name>
<dbReference type="Proteomes" id="UP001162483">
    <property type="component" value="Unassembled WGS sequence"/>
</dbReference>
<comment type="caution">
    <text evidence="1">The sequence shown here is derived from an EMBL/GenBank/DDBJ whole genome shotgun (WGS) entry which is preliminary data.</text>
</comment>
<evidence type="ECO:0000313" key="2">
    <source>
        <dbReference type="Proteomes" id="UP001162483"/>
    </source>
</evidence>
<organism evidence="1 2">
    <name type="scientific">Staurois parvus</name>
    <dbReference type="NCBI Taxonomy" id="386267"/>
    <lineage>
        <taxon>Eukaryota</taxon>
        <taxon>Metazoa</taxon>
        <taxon>Chordata</taxon>
        <taxon>Craniata</taxon>
        <taxon>Vertebrata</taxon>
        <taxon>Euteleostomi</taxon>
        <taxon>Amphibia</taxon>
        <taxon>Batrachia</taxon>
        <taxon>Anura</taxon>
        <taxon>Neobatrachia</taxon>
        <taxon>Ranoidea</taxon>
        <taxon>Ranidae</taxon>
        <taxon>Staurois</taxon>
    </lineage>
</organism>
<gene>
    <name evidence="1" type="ORF">SPARVUS_LOCUS3449701</name>
</gene>
<keyword evidence="2" id="KW-1185">Reference proteome</keyword>
<dbReference type="EMBL" id="CATNWA010005450">
    <property type="protein sequence ID" value="CAI9550070.1"/>
    <property type="molecule type" value="Genomic_DNA"/>
</dbReference>
<proteinExistence type="predicted"/>
<accession>A0ABN9BQU7</accession>
<reference evidence="1" key="1">
    <citation type="submission" date="2023-05" db="EMBL/GenBank/DDBJ databases">
        <authorList>
            <person name="Stuckert A."/>
        </authorList>
    </citation>
    <scope>NUCLEOTIDE SEQUENCE</scope>
</reference>
<evidence type="ECO:0000313" key="1">
    <source>
        <dbReference type="EMBL" id="CAI9550070.1"/>
    </source>
</evidence>